<dbReference type="PANTHER" id="PTHR43272:SF33">
    <property type="entry name" value="AMP-BINDING DOMAIN-CONTAINING PROTEIN-RELATED"/>
    <property type="match status" value="1"/>
</dbReference>
<dbReference type="InterPro" id="IPR020845">
    <property type="entry name" value="AMP-binding_CS"/>
</dbReference>
<feature type="compositionally biased region" description="Basic and acidic residues" evidence="3">
    <location>
        <begin position="795"/>
        <end position="813"/>
    </location>
</feature>
<dbReference type="GO" id="GO:0005783">
    <property type="term" value="C:endoplasmic reticulum"/>
    <property type="evidence" value="ECO:0007669"/>
    <property type="project" value="TreeGrafter"/>
</dbReference>
<organism evidence="5 6">
    <name type="scientific">Beauveria asiatica</name>
    <dbReference type="NCBI Taxonomy" id="1069075"/>
    <lineage>
        <taxon>Eukaryota</taxon>
        <taxon>Fungi</taxon>
        <taxon>Dikarya</taxon>
        <taxon>Ascomycota</taxon>
        <taxon>Pezizomycotina</taxon>
        <taxon>Sordariomycetes</taxon>
        <taxon>Hypocreomycetidae</taxon>
        <taxon>Hypocreales</taxon>
        <taxon>Cordycipitaceae</taxon>
        <taxon>Beauveria</taxon>
    </lineage>
</organism>
<feature type="region of interest" description="Disordered" evidence="3">
    <location>
        <begin position="784"/>
        <end position="813"/>
    </location>
</feature>
<keyword evidence="1" id="KW-0547">Nucleotide-binding</keyword>
<evidence type="ECO:0000256" key="2">
    <source>
        <dbReference type="ARBA" id="ARBA00022840"/>
    </source>
</evidence>
<gene>
    <name evidence="5" type="ORF">G3M48_003585</name>
</gene>
<reference evidence="5 6" key="1">
    <citation type="submission" date="2020-02" db="EMBL/GenBank/DDBJ databases">
        <title>Comparative genomics of the hypocrealean fungal genus Beauvera.</title>
        <authorList>
            <person name="Showalter D.N."/>
            <person name="Bushley K.E."/>
            <person name="Rehner S.A."/>
        </authorList>
    </citation>
    <scope>NUCLEOTIDE SEQUENCE [LARGE SCALE GENOMIC DNA]</scope>
    <source>
        <strain evidence="5 6">ARSEF4384</strain>
    </source>
</reference>
<dbReference type="InterPro" id="IPR000873">
    <property type="entry name" value="AMP-dep_synth/lig_dom"/>
</dbReference>
<evidence type="ECO:0000256" key="3">
    <source>
        <dbReference type="SAM" id="MobiDB-lite"/>
    </source>
</evidence>
<dbReference type="EMBL" id="JAAHCF010000233">
    <property type="protein sequence ID" value="KAK8146126.1"/>
    <property type="molecule type" value="Genomic_DNA"/>
</dbReference>
<dbReference type="GO" id="GO:0005524">
    <property type="term" value="F:ATP binding"/>
    <property type="evidence" value="ECO:0007669"/>
    <property type="project" value="UniProtKB-KW"/>
</dbReference>
<evidence type="ECO:0000256" key="1">
    <source>
        <dbReference type="ARBA" id="ARBA00022741"/>
    </source>
</evidence>
<proteinExistence type="predicted"/>
<evidence type="ECO:0000313" key="6">
    <source>
        <dbReference type="Proteomes" id="UP001397290"/>
    </source>
</evidence>
<keyword evidence="6" id="KW-1185">Reference proteome</keyword>
<dbReference type="Pfam" id="PF00501">
    <property type="entry name" value="AMP-binding"/>
    <property type="match status" value="1"/>
</dbReference>
<dbReference type="GO" id="GO:0016020">
    <property type="term" value="C:membrane"/>
    <property type="evidence" value="ECO:0007669"/>
    <property type="project" value="TreeGrafter"/>
</dbReference>
<name>A0AAW0RW58_9HYPO</name>
<comment type="caution">
    <text evidence="5">The sequence shown here is derived from an EMBL/GenBank/DDBJ whole genome shotgun (WGS) entry which is preliminary data.</text>
</comment>
<dbReference type="Gene3D" id="3.40.50.12780">
    <property type="entry name" value="N-terminal domain of ligase-like"/>
    <property type="match status" value="1"/>
</dbReference>
<evidence type="ECO:0000313" key="5">
    <source>
        <dbReference type="EMBL" id="KAK8146126.1"/>
    </source>
</evidence>
<dbReference type="AlphaFoldDB" id="A0AAW0RW58"/>
<dbReference type="PANTHER" id="PTHR43272">
    <property type="entry name" value="LONG-CHAIN-FATTY-ACID--COA LIGASE"/>
    <property type="match status" value="1"/>
</dbReference>
<accession>A0AAW0RW58</accession>
<feature type="domain" description="AMP-dependent synthetase/ligase" evidence="4">
    <location>
        <begin position="86"/>
        <end position="510"/>
    </location>
</feature>
<evidence type="ECO:0000259" key="4">
    <source>
        <dbReference type="Pfam" id="PF00501"/>
    </source>
</evidence>
<dbReference type="GO" id="GO:0004467">
    <property type="term" value="F:long-chain fatty acid-CoA ligase activity"/>
    <property type="evidence" value="ECO:0007669"/>
    <property type="project" value="TreeGrafter"/>
</dbReference>
<dbReference type="PROSITE" id="PS00455">
    <property type="entry name" value="AMP_BINDING"/>
    <property type="match status" value="1"/>
</dbReference>
<dbReference type="InterPro" id="IPR042099">
    <property type="entry name" value="ANL_N_sf"/>
</dbReference>
<sequence>MAPQTVEQIIADVSAPPPVGTPHALPIPGSERPNRTAVYRHWRFRDQPLLTKLEPEVESVHDLLELAIKKYGNRKALGVRKWNPVTQEHENKFDWMTYAEMGERRKNLGAGIIDVVQQAGYTNSKYGVGIWSPNTPEWHLTDMACTSQSLFSVSLYETLGPDTTEYIINHAELPVVACSANHIPVLIKLASRVPTLKVIISLDALDKGEHKDKNPGNILKDIAAQSGLKLYEIHELEEIGLKSGRGFRPPTWNDITTINYTSGTTGPPKGVVMHQGNAVAAINGARSMGNVQANDTHISYLPLAHIYGRMIDQLALVSGAAVGFFRGDVLGLVDDLKLLKPTSFPSVPRLFNRFNSAIKAATVEAPGFKGALSRHVIDVKKGYMRQPPGSTTNTHFFYDRLWTKKVRAAVGLDNARSMISGSAQLDPDVQEFLGAAFGNEFRQGYGMTETYAGATVQLSRDYSAGNLGPPLPCLELCLESVPDYNYSVDDKPNPRGEVLMRGPTMFQGYHKNDEENKKVLEADGWFHSGDIGEIDSLGRLRIIDRKKNVLKLAQGEYISPERIENVYLGNTNIVATAYVHGDSKESTLVAIFGVDPENFPPFASKVLGRNVAAGDVAGINAAAREPKVKEAVLKVLDKIGRGHKFNNWERVRNVHLLLDPFTPDNGLLTPTLKLKRPQAAKAFREDIDRLYAEIKATEEPSKFKLKALNLRVQFIFMFVIDLVKIGNILTNKPLGGVYSTCVWHSTDPQPRPLPSTRLAGGHRHPIPLLLGPLFRPFGTPCGKTKLEGHSSTSEDCDRNEYTSHGNESSDKDG</sequence>
<dbReference type="Proteomes" id="UP001397290">
    <property type="component" value="Unassembled WGS sequence"/>
</dbReference>
<keyword evidence="2" id="KW-0067">ATP-binding</keyword>
<dbReference type="SUPFAM" id="SSF56801">
    <property type="entry name" value="Acetyl-CoA synthetase-like"/>
    <property type="match status" value="1"/>
</dbReference>
<protein>
    <recommendedName>
        <fullName evidence="4">AMP-dependent synthetase/ligase domain-containing protein</fullName>
    </recommendedName>
</protein>